<keyword evidence="8" id="KW-1185">Reference proteome</keyword>
<sequence length="420" mass="45499">MPQTAPGFTFAAGNAKKILALPGYALGALASGVIPRRRDLWVFGSGPGIGEGALALYRVVRASDPSLSLLWLARDERDLDAAEALGIPAVLKSSRQGLLATLRARVVVVTHGFGDANRYGIRGAFVVQLWHGIPLKLINLDSPATVRTRLLPDSALVRRLMRFMYRGGARAIDLMPAASAVSASRLRSAFALPADRVVVTGDPRDDVMVAGTESERTATARALLFGSLGLEPTGQRVLLYAPTWRDGEIDPGIPTADEWRRIVGVLERTDSLLVVRPHPHGVGDYADGFALSPRIRLLGAQQRTDVTPVLPAVDVLITDYSSIAFDFALTGRPILFLSPDVETYEASRGLYVPYDTFSGGAEVRDWGAVLDLVATVDEPDARARLERHSDALATAHHAFRDGENTVRVYSQIITRLKEHE</sequence>
<dbReference type="EMBL" id="JACHMJ010000001">
    <property type="protein sequence ID" value="MBB5842508.1"/>
    <property type="molecule type" value="Genomic_DNA"/>
</dbReference>
<dbReference type="Pfam" id="PF04464">
    <property type="entry name" value="Glyphos_transf"/>
    <property type="match status" value="1"/>
</dbReference>
<evidence type="ECO:0000256" key="1">
    <source>
        <dbReference type="ARBA" id="ARBA00004202"/>
    </source>
</evidence>
<keyword evidence="6" id="KW-0472">Membrane</keyword>
<keyword evidence="3" id="KW-1003">Cell membrane</keyword>
<dbReference type="SUPFAM" id="SSF53756">
    <property type="entry name" value="UDP-Glycosyltransferase/glycogen phosphorylase"/>
    <property type="match status" value="1"/>
</dbReference>
<dbReference type="Gene3D" id="3.40.50.11820">
    <property type="match status" value="1"/>
</dbReference>
<keyword evidence="5" id="KW-0777">Teichoic acid biosynthesis</keyword>
<organism evidence="7 8">
    <name type="scientific">Conyzicola lurida</name>
    <dbReference type="NCBI Taxonomy" id="1172621"/>
    <lineage>
        <taxon>Bacteria</taxon>
        <taxon>Bacillati</taxon>
        <taxon>Actinomycetota</taxon>
        <taxon>Actinomycetes</taxon>
        <taxon>Micrococcales</taxon>
        <taxon>Microbacteriaceae</taxon>
        <taxon>Conyzicola</taxon>
    </lineage>
</organism>
<dbReference type="RefSeq" id="WP_184233908.1">
    <property type="nucleotide sequence ID" value="NZ_JACHMJ010000001.1"/>
</dbReference>
<dbReference type="PANTHER" id="PTHR37316:SF3">
    <property type="entry name" value="TEICHOIC ACID GLYCEROL-PHOSPHATE TRANSFERASE"/>
    <property type="match status" value="1"/>
</dbReference>
<dbReference type="Gene3D" id="3.40.50.12580">
    <property type="match status" value="1"/>
</dbReference>
<evidence type="ECO:0000256" key="5">
    <source>
        <dbReference type="ARBA" id="ARBA00022944"/>
    </source>
</evidence>
<dbReference type="Proteomes" id="UP000536685">
    <property type="component" value="Unassembled WGS sequence"/>
</dbReference>
<dbReference type="AlphaFoldDB" id="A0A841AJK2"/>
<evidence type="ECO:0000256" key="4">
    <source>
        <dbReference type="ARBA" id="ARBA00022679"/>
    </source>
</evidence>
<evidence type="ECO:0000313" key="8">
    <source>
        <dbReference type="Proteomes" id="UP000536685"/>
    </source>
</evidence>
<dbReference type="EC" id="2.7.8.12" evidence="7"/>
<evidence type="ECO:0000313" key="7">
    <source>
        <dbReference type="EMBL" id="MBB5842508.1"/>
    </source>
</evidence>
<dbReference type="GO" id="GO:0019350">
    <property type="term" value="P:teichoic acid biosynthetic process"/>
    <property type="evidence" value="ECO:0007669"/>
    <property type="project" value="UniProtKB-KW"/>
</dbReference>
<dbReference type="GO" id="GO:0047355">
    <property type="term" value="F:CDP-glycerol glycerophosphotransferase activity"/>
    <property type="evidence" value="ECO:0007669"/>
    <property type="project" value="UniProtKB-EC"/>
</dbReference>
<comment type="subcellular location">
    <subcellularLocation>
        <location evidence="1">Cell membrane</location>
        <topology evidence="1">Peripheral membrane protein</topology>
    </subcellularLocation>
</comment>
<reference evidence="7 8" key="1">
    <citation type="submission" date="2020-08" db="EMBL/GenBank/DDBJ databases">
        <title>Sequencing the genomes of 1000 actinobacteria strains.</title>
        <authorList>
            <person name="Klenk H.-P."/>
        </authorList>
    </citation>
    <scope>NUCLEOTIDE SEQUENCE [LARGE SCALE GENOMIC DNA]</scope>
    <source>
        <strain evidence="7 8">DSM 105784</strain>
    </source>
</reference>
<dbReference type="PANTHER" id="PTHR37316">
    <property type="entry name" value="TEICHOIC ACID GLYCEROL-PHOSPHATE PRIMASE"/>
    <property type="match status" value="1"/>
</dbReference>
<evidence type="ECO:0000256" key="2">
    <source>
        <dbReference type="ARBA" id="ARBA00010488"/>
    </source>
</evidence>
<dbReference type="InterPro" id="IPR051612">
    <property type="entry name" value="Teichoic_Acid_Biosynth"/>
</dbReference>
<protein>
    <submittedName>
        <fullName evidence="7">CDP-glycerol glycerophosphotransferase</fullName>
        <ecNumber evidence="7">2.7.8.12</ecNumber>
    </submittedName>
</protein>
<proteinExistence type="inferred from homology"/>
<name>A0A841AJK2_9MICO</name>
<comment type="similarity">
    <text evidence="2">Belongs to the CDP-glycerol glycerophosphotransferase family.</text>
</comment>
<gene>
    <name evidence="7" type="ORF">HD599_000831</name>
</gene>
<dbReference type="InterPro" id="IPR007554">
    <property type="entry name" value="Glycerophosphate_synth"/>
</dbReference>
<accession>A0A841AJK2</accession>
<keyword evidence="4 7" id="KW-0808">Transferase</keyword>
<dbReference type="InterPro" id="IPR043148">
    <property type="entry name" value="TagF_C"/>
</dbReference>
<dbReference type="InterPro" id="IPR043149">
    <property type="entry name" value="TagF_N"/>
</dbReference>
<evidence type="ECO:0000256" key="6">
    <source>
        <dbReference type="ARBA" id="ARBA00023136"/>
    </source>
</evidence>
<comment type="caution">
    <text evidence="7">The sequence shown here is derived from an EMBL/GenBank/DDBJ whole genome shotgun (WGS) entry which is preliminary data.</text>
</comment>
<dbReference type="GO" id="GO:0005886">
    <property type="term" value="C:plasma membrane"/>
    <property type="evidence" value="ECO:0007669"/>
    <property type="project" value="UniProtKB-SubCell"/>
</dbReference>
<evidence type="ECO:0000256" key="3">
    <source>
        <dbReference type="ARBA" id="ARBA00022475"/>
    </source>
</evidence>